<dbReference type="SUPFAM" id="SSF52743">
    <property type="entry name" value="Subtilisin-like"/>
    <property type="match status" value="1"/>
</dbReference>
<dbReference type="RefSeq" id="WP_148456214.1">
    <property type="nucleotide sequence ID" value="NZ_VSDO01000005.1"/>
</dbReference>
<feature type="active site" description="Charge relay system" evidence="5">
    <location>
        <position position="219"/>
    </location>
</feature>
<dbReference type="EMBL" id="VSDO01000005">
    <property type="protein sequence ID" value="TYA10508.1"/>
    <property type="molecule type" value="Genomic_DNA"/>
</dbReference>
<dbReference type="OrthoDB" id="9798386at2"/>
<evidence type="ECO:0000256" key="2">
    <source>
        <dbReference type="ARBA" id="ARBA00022670"/>
    </source>
</evidence>
<dbReference type="Gene3D" id="3.40.50.200">
    <property type="entry name" value="Peptidase S8/S53 domain"/>
    <property type="match status" value="1"/>
</dbReference>
<dbReference type="PRINTS" id="PR00723">
    <property type="entry name" value="SUBTILISIN"/>
</dbReference>
<dbReference type="PROSITE" id="PS00136">
    <property type="entry name" value="SUBTILASE_ASP"/>
    <property type="match status" value="1"/>
</dbReference>
<evidence type="ECO:0000256" key="4">
    <source>
        <dbReference type="ARBA" id="ARBA00022825"/>
    </source>
</evidence>
<keyword evidence="3 5" id="KW-0378">Hydrolase</keyword>
<dbReference type="GO" id="GO:0004252">
    <property type="term" value="F:serine-type endopeptidase activity"/>
    <property type="evidence" value="ECO:0007669"/>
    <property type="project" value="UniProtKB-UniRule"/>
</dbReference>
<evidence type="ECO:0000313" key="8">
    <source>
        <dbReference type="EMBL" id="TYA10508.1"/>
    </source>
</evidence>
<keyword evidence="4 5" id="KW-0720">Serine protease</keyword>
<dbReference type="InterPro" id="IPR015500">
    <property type="entry name" value="Peptidase_S8_subtilisin-rel"/>
</dbReference>
<dbReference type="AlphaFoldDB" id="A0A5D0CKY2"/>
<dbReference type="InterPro" id="IPR000209">
    <property type="entry name" value="Peptidase_S8/S53_dom"/>
</dbReference>
<sequence>MLKKTVTLLLAGSIVFGGMTQSGTIQANADGNGLVMDKEKLILKQIDEQSVQKETQTFKLPVLTEEENFEKDEEPESKITHMLREELELNKDKETTFDVEVLVHFDYTDEEFEQKYKELFGNSLELTKRKISSYLIENINYEQLVKLEMLKEVLVIASINNYIVPDKAAEGGEEIGINLNSSTDMIGVKKARKDFKVTGDLDGNENVYSTKDVVIAIVDTGIDANHVDLDGGKVIAWYDAVNGKTKPYDDRGHGTHVASIAAGTGEGDPGVQEGVAPGAALVGVKTLPGAGQTGDPRDTLKGLEWILANLDRYSIDVVNMSIGTTASYESRKEVINTINKIKARGVPVFVAAGNEGNDEPYYDTLSTYAKYTSTSVGNIKDPYEGGWGLAETSSRGTDENVSYNKGPYVVLPGHNVRAAAANTGKEYVTLSGTSMATPMVSGVFALMYDAAYSRGVSSSINFTVTDMGEEGFDKNYGNGRVLAYESIKDAAQESSGSFDTHRTYIRVPNGSVQKGNVDLYAVRVNSSAADLNATLLVLNEKAENLDLVIWAPGSNPYQGDPSSYWIRRNDGPPQEFFSLSNPPRGTYYIGVYGVEDSANYSLEITGHELTVN</sequence>
<proteinExistence type="inferred from homology"/>
<organism evidence="8 9">
    <name type="scientific">Paenibacillus faecis</name>
    <dbReference type="NCBI Taxonomy" id="862114"/>
    <lineage>
        <taxon>Bacteria</taxon>
        <taxon>Bacillati</taxon>
        <taxon>Bacillota</taxon>
        <taxon>Bacilli</taxon>
        <taxon>Bacillales</taxon>
        <taxon>Paenibacillaceae</taxon>
        <taxon>Paenibacillus</taxon>
    </lineage>
</organism>
<accession>A0A5D0CKY2</accession>
<dbReference type="InterPro" id="IPR023828">
    <property type="entry name" value="Peptidase_S8_Ser-AS"/>
</dbReference>
<evidence type="ECO:0000256" key="1">
    <source>
        <dbReference type="ARBA" id="ARBA00011073"/>
    </source>
</evidence>
<feature type="domain" description="Peptidase S8/S53" evidence="7">
    <location>
        <begin position="211"/>
        <end position="479"/>
    </location>
</feature>
<protein>
    <submittedName>
        <fullName evidence="8">S8 family serine peptidase</fullName>
    </submittedName>
</protein>
<evidence type="ECO:0000256" key="5">
    <source>
        <dbReference type="PROSITE-ProRule" id="PRU01240"/>
    </source>
</evidence>
<dbReference type="PANTHER" id="PTHR43806">
    <property type="entry name" value="PEPTIDASE S8"/>
    <property type="match status" value="1"/>
</dbReference>
<dbReference type="Gene3D" id="2.60.120.380">
    <property type="match status" value="1"/>
</dbReference>
<keyword evidence="9" id="KW-1185">Reference proteome</keyword>
<comment type="caution">
    <text evidence="8">The sequence shown here is derived from an EMBL/GenBank/DDBJ whole genome shotgun (WGS) entry which is preliminary data.</text>
</comment>
<dbReference type="InterPro" id="IPR023827">
    <property type="entry name" value="Peptidase_S8_Asp-AS"/>
</dbReference>
<dbReference type="GO" id="GO:0006508">
    <property type="term" value="P:proteolysis"/>
    <property type="evidence" value="ECO:0007669"/>
    <property type="project" value="UniProtKB-KW"/>
</dbReference>
<dbReference type="InterPro" id="IPR050131">
    <property type="entry name" value="Peptidase_S8_subtilisin-like"/>
</dbReference>
<evidence type="ECO:0000256" key="6">
    <source>
        <dbReference type="RuleBase" id="RU003355"/>
    </source>
</evidence>
<dbReference type="Proteomes" id="UP000325218">
    <property type="component" value="Unassembled WGS sequence"/>
</dbReference>
<evidence type="ECO:0000259" key="7">
    <source>
        <dbReference type="Pfam" id="PF00082"/>
    </source>
</evidence>
<evidence type="ECO:0000313" key="9">
    <source>
        <dbReference type="Proteomes" id="UP000325218"/>
    </source>
</evidence>
<reference evidence="8 9" key="1">
    <citation type="submission" date="2019-08" db="EMBL/GenBank/DDBJ databases">
        <title>Genome sequencing of Paenibacillus faecis DSM 23593(T).</title>
        <authorList>
            <person name="Kook J.-K."/>
            <person name="Park S.-N."/>
            <person name="Lim Y.K."/>
        </authorList>
    </citation>
    <scope>NUCLEOTIDE SEQUENCE [LARGE SCALE GENOMIC DNA]</scope>
    <source>
        <strain evidence="8 9">DSM 23593</strain>
    </source>
</reference>
<dbReference type="InterPro" id="IPR022398">
    <property type="entry name" value="Peptidase_S8_His-AS"/>
</dbReference>
<dbReference type="PROSITE" id="PS00138">
    <property type="entry name" value="SUBTILASE_SER"/>
    <property type="match status" value="1"/>
</dbReference>
<keyword evidence="2 5" id="KW-0645">Protease</keyword>
<evidence type="ECO:0000256" key="3">
    <source>
        <dbReference type="ARBA" id="ARBA00022801"/>
    </source>
</evidence>
<feature type="active site" description="Charge relay system" evidence="5">
    <location>
        <position position="434"/>
    </location>
</feature>
<dbReference type="PANTHER" id="PTHR43806:SF65">
    <property type="entry name" value="SERINE PROTEASE APRX"/>
    <property type="match status" value="1"/>
</dbReference>
<dbReference type="InterPro" id="IPR036852">
    <property type="entry name" value="Peptidase_S8/S53_dom_sf"/>
</dbReference>
<gene>
    <name evidence="8" type="ORF">FRY98_22095</name>
</gene>
<comment type="similarity">
    <text evidence="1 5 6">Belongs to the peptidase S8 family.</text>
</comment>
<dbReference type="PROSITE" id="PS51892">
    <property type="entry name" value="SUBTILASE"/>
    <property type="match status" value="1"/>
</dbReference>
<dbReference type="PROSITE" id="PS00137">
    <property type="entry name" value="SUBTILASE_HIS"/>
    <property type="match status" value="1"/>
</dbReference>
<feature type="active site" description="Charge relay system" evidence="5">
    <location>
        <position position="253"/>
    </location>
</feature>
<dbReference type="Pfam" id="PF00082">
    <property type="entry name" value="Peptidase_S8"/>
    <property type="match status" value="1"/>
</dbReference>
<name>A0A5D0CKY2_9BACL</name>